<keyword evidence="5" id="KW-1185">Reference proteome</keyword>
<dbReference type="RefSeq" id="WP_027944590.1">
    <property type="nucleotide sequence ID" value="NZ_BSTI01000006.1"/>
</dbReference>
<feature type="transmembrane region" description="Helical" evidence="2">
    <location>
        <begin position="128"/>
        <end position="145"/>
    </location>
</feature>
<reference evidence="4" key="1">
    <citation type="submission" date="2023-03" db="EMBL/GenBank/DDBJ databases">
        <title>Amycolatopsis taiwanensis NBRC 103393.</title>
        <authorList>
            <person name="Ichikawa N."/>
            <person name="Sato H."/>
            <person name="Tonouchi N."/>
        </authorList>
    </citation>
    <scope>NUCLEOTIDE SEQUENCE</scope>
    <source>
        <strain evidence="4">NBRC 103393</strain>
    </source>
</reference>
<evidence type="ECO:0000256" key="1">
    <source>
        <dbReference type="ARBA" id="ARBA00007362"/>
    </source>
</evidence>
<evidence type="ECO:0000259" key="3">
    <source>
        <dbReference type="Pfam" id="PF00892"/>
    </source>
</evidence>
<dbReference type="Proteomes" id="UP001165136">
    <property type="component" value="Unassembled WGS sequence"/>
</dbReference>
<feature type="transmembrane region" description="Helical" evidence="2">
    <location>
        <begin position="315"/>
        <end position="334"/>
    </location>
</feature>
<keyword evidence="2" id="KW-0812">Transmembrane</keyword>
<keyword evidence="2" id="KW-1133">Transmembrane helix</keyword>
<dbReference type="InterPro" id="IPR000620">
    <property type="entry name" value="EamA_dom"/>
</dbReference>
<name>A0A9W6VF35_9PSEU</name>
<sequence>MLDPHEAEQLRTDYRNRQVRWGFIWAIWCAVLWGAWYVPGSAIYNERPFADLVNTTGEKLLASTIVAFLNALAVLAAVFVWVAVLGKGKDYVRTLRQTRISRWYLPAGLAGGLAVFGTYVAIVYVGAGFAAVAGLLYPIIGAVMAKVWYHERITSRAAIGIVVIVAGGVVIFAPGLIGELTGTGTGGWIGYLAGAITFVGWGTEGAIAGRALDVSDPDVGLTLRFTFEVAIWLVIAVPVTAILAGGAFWSALGTALASPAVWLMLVLMGLTFAFCYVSWYKSFPLIGVGRGQAIAALYGPLALIWLWLFTFQWPGIQFVIGSLMAVVGSFVLFTERRGILEIVRAVPAASAVAPAIAKESPHA</sequence>
<comment type="similarity">
    <text evidence="1">Belongs to the EamA transporter family.</text>
</comment>
<evidence type="ECO:0000256" key="2">
    <source>
        <dbReference type="SAM" id="Phobius"/>
    </source>
</evidence>
<evidence type="ECO:0000313" key="5">
    <source>
        <dbReference type="Proteomes" id="UP001165136"/>
    </source>
</evidence>
<feature type="transmembrane region" description="Helical" evidence="2">
    <location>
        <begin position="229"/>
        <end position="249"/>
    </location>
</feature>
<feature type="transmembrane region" description="Helical" evidence="2">
    <location>
        <begin position="261"/>
        <end position="279"/>
    </location>
</feature>
<feature type="domain" description="EamA" evidence="3">
    <location>
        <begin position="21"/>
        <end position="172"/>
    </location>
</feature>
<dbReference type="InterPro" id="IPR037185">
    <property type="entry name" value="EmrE-like"/>
</dbReference>
<evidence type="ECO:0000313" key="4">
    <source>
        <dbReference type="EMBL" id="GLY66395.1"/>
    </source>
</evidence>
<dbReference type="PANTHER" id="PTHR22911">
    <property type="entry name" value="ACYL-MALONYL CONDENSING ENZYME-RELATED"/>
    <property type="match status" value="1"/>
</dbReference>
<feature type="transmembrane region" description="Helical" evidence="2">
    <location>
        <begin position="189"/>
        <end position="208"/>
    </location>
</feature>
<comment type="caution">
    <text evidence="4">The sequence shown here is derived from an EMBL/GenBank/DDBJ whole genome shotgun (WGS) entry which is preliminary data.</text>
</comment>
<feature type="transmembrane region" description="Helical" evidence="2">
    <location>
        <begin position="103"/>
        <end position="122"/>
    </location>
</feature>
<dbReference type="SUPFAM" id="SSF103481">
    <property type="entry name" value="Multidrug resistance efflux transporter EmrE"/>
    <property type="match status" value="1"/>
</dbReference>
<dbReference type="GO" id="GO:0016020">
    <property type="term" value="C:membrane"/>
    <property type="evidence" value="ECO:0007669"/>
    <property type="project" value="InterPro"/>
</dbReference>
<dbReference type="AlphaFoldDB" id="A0A9W6VF35"/>
<feature type="transmembrane region" description="Helical" evidence="2">
    <location>
        <begin position="21"/>
        <end position="40"/>
    </location>
</feature>
<dbReference type="PANTHER" id="PTHR22911:SF137">
    <property type="entry name" value="SOLUTE CARRIER FAMILY 35 MEMBER G2-RELATED"/>
    <property type="match status" value="1"/>
</dbReference>
<dbReference type="EMBL" id="BSTI01000006">
    <property type="protein sequence ID" value="GLY66395.1"/>
    <property type="molecule type" value="Genomic_DNA"/>
</dbReference>
<accession>A0A9W6VF35</accession>
<dbReference type="Pfam" id="PF00892">
    <property type="entry name" value="EamA"/>
    <property type="match status" value="1"/>
</dbReference>
<organism evidence="4 5">
    <name type="scientific">Amycolatopsis taiwanensis</name>
    <dbReference type="NCBI Taxonomy" id="342230"/>
    <lineage>
        <taxon>Bacteria</taxon>
        <taxon>Bacillati</taxon>
        <taxon>Actinomycetota</taxon>
        <taxon>Actinomycetes</taxon>
        <taxon>Pseudonocardiales</taxon>
        <taxon>Pseudonocardiaceae</taxon>
        <taxon>Amycolatopsis</taxon>
    </lineage>
</organism>
<keyword evidence="2" id="KW-0472">Membrane</keyword>
<gene>
    <name evidence="4" type="ORF">Atai01_30140</name>
</gene>
<feature type="transmembrane region" description="Helical" evidence="2">
    <location>
        <begin position="157"/>
        <end position="177"/>
    </location>
</feature>
<protein>
    <submittedName>
        <fullName evidence="4">EamA family transporter</fullName>
    </submittedName>
</protein>
<feature type="transmembrane region" description="Helical" evidence="2">
    <location>
        <begin position="60"/>
        <end position="82"/>
    </location>
</feature>
<feature type="transmembrane region" description="Helical" evidence="2">
    <location>
        <begin position="291"/>
        <end position="309"/>
    </location>
</feature>
<proteinExistence type="inferred from homology"/>